<dbReference type="Proteomes" id="UP000188532">
    <property type="component" value="Unassembled WGS sequence"/>
</dbReference>
<sequence>MTARRSEVSAQPDDDALWRLELTELAALIRTRQVSSAEVTDATLRRIEKLDAGLKSHAFVMADSAVQAARTADAELARGLWRGALHGVPIGVKDLCYTADAPRAQAPSSVASSGRRMTPRSWRGCALPVP</sequence>
<dbReference type="Pfam" id="PF01425">
    <property type="entry name" value="Amidase"/>
    <property type="match status" value="1"/>
</dbReference>
<evidence type="ECO:0000256" key="1">
    <source>
        <dbReference type="SAM" id="MobiDB-lite"/>
    </source>
</evidence>
<dbReference type="PANTHER" id="PTHR43372">
    <property type="entry name" value="FATTY-ACID AMIDE HYDROLASE"/>
    <property type="match status" value="1"/>
</dbReference>
<dbReference type="SUPFAM" id="SSF75304">
    <property type="entry name" value="Amidase signature (AS) enzymes"/>
    <property type="match status" value="1"/>
</dbReference>
<dbReference type="InterPro" id="IPR036928">
    <property type="entry name" value="AS_sf"/>
</dbReference>
<feature type="region of interest" description="Disordered" evidence="1">
    <location>
        <begin position="107"/>
        <end position="130"/>
    </location>
</feature>
<evidence type="ECO:0000259" key="2">
    <source>
        <dbReference type="Pfam" id="PF01425"/>
    </source>
</evidence>
<dbReference type="PANTHER" id="PTHR43372:SF4">
    <property type="entry name" value="FATTY-ACID AMIDE HYDROLASE 2"/>
    <property type="match status" value="1"/>
</dbReference>
<feature type="domain" description="Amidase" evidence="2">
    <location>
        <begin position="38"/>
        <end position="105"/>
    </location>
</feature>
<dbReference type="GO" id="GO:0012505">
    <property type="term" value="C:endomembrane system"/>
    <property type="evidence" value="ECO:0007669"/>
    <property type="project" value="TreeGrafter"/>
</dbReference>
<organism evidence="3 4">
    <name type="scientific">Mycobacterium kansasii</name>
    <dbReference type="NCBI Taxonomy" id="1768"/>
    <lineage>
        <taxon>Bacteria</taxon>
        <taxon>Bacillati</taxon>
        <taxon>Actinomycetota</taxon>
        <taxon>Actinomycetes</taxon>
        <taxon>Mycobacteriales</taxon>
        <taxon>Mycobacteriaceae</taxon>
        <taxon>Mycobacterium</taxon>
    </lineage>
</organism>
<name>A0A1V3X5Q2_MYCKA</name>
<dbReference type="Gene3D" id="3.90.1300.10">
    <property type="entry name" value="Amidase signature (AS) domain"/>
    <property type="match status" value="1"/>
</dbReference>
<proteinExistence type="predicted"/>
<dbReference type="AlphaFoldDB" id="A0A1V3X5Q2"/>
<evidence type="ECO:0000313" key="3">
    <source>
        <dbReference type="EMBL" id="OOK74475.1"/>
    </source>
</evidence>
<reference evidence="3 4" key="1">
    <citation type="submission" date="2017-02" db="EMBL/GenBank/DDBJ databases">
        <title>Complete genome sequences of Mycobacterium kansasii strains isolated from rhesus macaques.</title>
        <authorList>
            <person name="Panda A."/>
            <person name="Nagaraj S."/>
            <person name="Zhao X."/>
            <person name="Tettelin H."/>
            <person name="Detolla L.J."/>
        </authorList>
    </citation>
    <scope>NUCLEOTIDE SEQUENCE [LARGE SCALE GENOMIC DNA]</scope>
    <source>
        <strain evidence="3 4">11-3469</strain>
    </source>
</reference>
<protein>
    <submittedName>
        <fullName evidence="3">Amidase family protein</fullName>
    </submittedName>
</protein>
<gene>
    <name evidence="3" type="ORF">BZL29_4518</name>
</gene>
<comment type="caution">
    <text evidence="3">The sequence shown here is derived from an EMBL/GenBank/DDBJ whole genome shotgun (WGS) entry which is preliminary data.</text>
</comment>
<accession>A0A1V3X5Q2</accession>
<dbReference type="InterPro" id="IPR052739">
    <property type="entry name" value="FAAH2"/>
</dbReference>
<evidence type="ECO:0000313" key="4">
    <source>
        <dbReference type="Proteomes" id="UP000188532"/>
    </source>
</evidence>
<dbReference type="InterPro" id="IPR023631">
    <property type="entry name" value="Amidase_dom"/>
</dbReference>
<dbReference type="EMBL" id="MVBN01000004">
    <property type="protein sequence ID" value="OOK74475.1"/>
    <property type="molecule type" value="Genomic_DNA"/>
</dbReference>